<sequence>MASTSTPKTTTTQTEKSEEDAAKAMPPPPPPAPLILEPEIDTLAICVRNTMVATARIYGFYAKAYKLQIAKHVSLPNNLSSALGKEVEKYDHLCDAIESYLLRDIAVLQRDIRREQERLREEEAKANTQAAADSRPPTDTGLESGSKAPQPITHSPPAQATVPLARRPSAISISSLHRPTVPLKLDLSASSLRLTADEAALFSSSLASPVTLAPKSARPLGPNELPPDFMAAFASASSAADAPHVDVDLTGPDPSQNGMVIDPGAGSSAEKPIELDLDGIELDMDSMTELFGPTGDGSGDAVGVEGLFSPVNETGPSLASGEVSHKLKADTHFLNALGTGTSGHDLFNNLSQDAATQGLKPPTNDLHSVPSPGTLLGFSSADSNPGPSNQSATMDQSFDMNPIDLGLDGDFFEGQEDSDMSFGLEALLGMSGTANSKGAIEEAK</sequence>
<evidence type="ECO:0000313" key="1">
    <source>
        <dbReference type="EMBL" id="TFK76680.1"/>
    </source>
</evidence>
<protein>
    <submittedName>
        <fullName evidence="1">Uncharacterized protein</fullName>
    </submittedName>
</protein>
<reference evidence="1 2" key="1">
    <citation type="journal article" date="2019" name="Nat. Ecol. Evol.">
        <title>Megaphylogeny resolves global patterns of mushroom evolution.</title>
        <authorList>
            <person name="Varga T."/>
            <person name="Krizsan K."/>
            <person name="Foldi C."/>
            <person name="Dima B."/>
            <person name="Sanchez-Garcia M."/>
            <person name="Sanchez-Ramirez S."/>
            <person name="Szollosi G.J."/>
            <person name="Szarkandi J.G."/>
            <person name="Papp V."/>
            <person name="Albert L."/>
            <person name="Andreopoulos W."/>
            <person name="Angelini C."/>
            <person name="Antonin V."/>
            <person name="Barry K.W."/>
            <person name="Bougher N.L."/>
            <person name="Buchanan P."/>
            <person name="Buyck B."/>
            <person name="Bense V."/>
            <person name="Catcheside P."/>
            <person name="Chovatia M."/>
            <person name="Cooper J."/>
            <person name="Damon W."/>
            <person name="Desjardin D."/>
            <person name="Finy P."/>
            <person name="Geml J."/>
            <person name="Haridas S."/>
            <person name="Hughes K."/>
            <person name="Justo A."/>
            <person name="Karasinski D."/>
            <person name="Kautmanova I."/>
            <person name="Kiss B."/>
            <person name="Kocsube S."/>
            <person name="Kotiranta H."/>
            <person name="LaButti K.M."/>
            <person name="Lechner B.E."/>
            <person name="Liimatainen K."/>
            <person name="Lipzen A."/>
            <person name="Lukacs Z."/>
            <person name="Mihaltcheva S."/>
            <person name="Morgado L.N."/>
            <person name="Niskanen T."/>
            <person name="Noordeloos M.E."/>
            <person name="Ohm R.A."/>
            <person name="Ortiz-Santana B."/>
            <person name="Ovrebo C."/>
            <person name="Racz N."/>
            <person name="Riley R."/>
            <person name="Savchenko A."/>
            <person name="Shiryaev A."/>
            <person name="Soop K."/>
            <person name="Spirin V."/>
            <person name="Szebenyi C."/>
            <person name="Tomsovsky M."/>
            <person name="Tulloss R.E."/>
            <person name="Uehling J."/>
            <person name="Grigoriev I.V."/>
            <person name="Vagvolgyi C."/>
            <person name="Papp T."/>
            <person name="Martin F.M."/>
            <person name="Miettinen O."/>
            <person name="Hibbett D.S."/>
            <person name="Nagy L.G."/>
        </authorList>
    </citation>
    <scope>NUCLEOTIDE SEQUENCE [LARGE SCALE GENOMIC DNA]</scope>
    <source>
        <strain evidence="1 2">NL-1719</strain>
    </source>
</reference>
<dbReference type="Proteomes" id="UP000308600">
    <property type="component" value="Unassembled WGS sequence"/>
</dbReference>
<proteinExistence type="predicted"/>
<evidence type="ECO:0000313" key="2">
    <source>
        <dbReference type="Proteomes" id="UP000308600"/>
    </source>
</evidence>
<gene>
    <name evidence="1" type="ORF">BDN72DRAFT_829831</name>
</gene>
<organism evidence="1 2">
    <name type="scientific">Pluteus cervinus</name>
    <dbReference type="NCBI Taxonomy" id="181527"/>
    <lineage>
        <taxon>Eukaryota</taxon>
        <taxon>Fungi</taxon>
        <taxon>Dikarya</taxon>
        <taxon>Basidiomycota</taxon>
        <taxon>Agaricomycotina</taxon>
        <taxon>Agaricomycetes</taxon>
        <taxon>Agaricomycetidae</taxon>
        <taxon>Agaricales</taxon>
        <taxon>Pluteineae</taxon>
        <taxon>Pluteaceae</taxon>
        <taxon>Pluteus</taxon>
    </lineage>
</organism>
<keyword evidence="2" id="KW-1185">Reference proteome</keyword>
<name>A0ACD3BFM8_9AGAR</name>
<accession>A0ACD3BFM8</accession>
<dbReference type="EMBL" id="ML208259">
    <property type="protein sequence ID" value="TFK76680.1"/>
    <property type="molecule type" value="Genomic_DNA"/>
</dbReference>